<feature type="domain" description="MYB-CC type transcription factor LHEQLE-containing" evidence="8">
    <location>
        <begin position="317"/>
        <end position="360"/>
    </location>
</feature>
<comment type="caution">
    <text evidence="9">The sequence shown here is derived from an EMBL/GenBank/DDBJ whole genome shotgun (WGS) entry which is preliminary data.</text>
</comment>
<comment type="subcellular location">
    <subcellularLocation>
        <location evidence="1">Nucleus</location>
    </subcellularLocation>
</comment>
<keyword evidence="10" id="KW-1185">Reference proteome</keyword>
<dbReference type="InterPro" id="IPR001005">
    <property type="entry name" value="SANT/Myb"/>
</dbReference>
<dbReference type="OrthoDB" id="551907at2759"/>
<dbReference type="SUPFAM" id="SSF46689">
    <property type="entry name" value="Homeodomain-like"/>
    <property type="match status" value="1"/>
</dbReference>
<gene>
    <name evidence="9" type="ORF">Acr_07g0006410</name>
</gene>
<keyword evidence="5" id="KW-0804">Transcription</keyword>
<feature type="domain" description="Myb-like" evidence="7">
    <location>
        <begin position="237"/>
        <end position="286"/>
    </location>
</feature>
<dbReference type="Pfam" id="PF14379">
    <property type="entry name" value="Myb_CC_LHEQLE"/>
    <property type="match status" value="1"/>
</dbReference>
<protein>
    <submittedName>
        <fullName evidence="9">Myb-like HTH transcriptional regulator family protein</fullName>
    </submittedName>
</protein>
<evidence type="ECO:0000256" key="2">
    <source>
        <dbReference type="ARBA" id="ARBA00006783"/>
    </source>
</evidence>
<proteinExistence type="inferred from homology"/>
<dbReference type="NCBIfam" id="TIGR01557">
    <property type="entry name" value="myb_SHAQKYF"/>
    <property type="match status" value="1"/>
</dbReference>
<dbReference type="PANTHER" id="PTHR31499:SF80">
    <property type="entry name" value="HTH MYB-TYPE DOMAIN-CONTAINING PROTEIN"/>
    <property type="match status" value="1"/>
</dbReference>
<evidence type="ECO:0000259" key="7">
    <source>
        <dbReference type="Pfam" id="PF00249"/>
    </source>
</evidence>
<keyword evidence="6" id="KW-0539">Nucleus</keyword>
<dbReference type="GO" id="GO:0003700">
    <property type="term" value="F:DNA-binding transcription factor activity"/>
    <property type="evidence" value="ECO:0007669"/>
    <property type="project" value="InterPro"/>
</dbReference>
<dbReference type="Proteomes" id="UP000585474">
    <property type="component" value="Unassembled WGS sequence"/>
</dbReference>
<dbReference type="InterPro" id="IPR009057">
    <property type="entry name" value="Homeodomain-like_sf"/>
</dbReference>
<dbReference type="PANTHER" id="PTHR31499">
    <property type="entry name" value="MYB FAMILY TRANSCRIPTION FACTOR PHL11"/>
    <property type="match status" value="1"/>
</dbReference>
<reference evidence="9 10" key="1">
    <citation type="submission" date="2019-07" db="EMBL/GenBank/DDBJ databases">
        <title>De Novo Assembly of kiwifruit Actinidia rufa.</title>
        <authorList>
            <person name="Sugita-Konishi S."/>
            <person name="Sato K."/>
            <person name="Mori E."/>
            <person name="Abe Y."/>
            <person name="Kisaki G."/>
            <person name="Hamano K."/>
            <person name="Suezawa K."/>
            <person name="Otani M."/>
            <person name="Fukuda T."/>
            <person name="Manabe T."/>
            <person name="Gomi K."/>
            <person name="Tabuchi M."/>
            <person name="Akimitsu K."/>
            <person name="Kataoka I."/>
        </authorList>
    </citation>
    <scope>NUCLEOTIDE SEQUENCE [LARGE SCALE GENOMIC DNA]</scope>
    <source>
        <strain evidence="10">cv. Fuchu</strain>
    </source>
</reference>
<dbReference type="EMBL" id="BJWL01000007">
    <property type="protein sequence ID" value="GFY90444.1"/>
    <property type="molecule type" value="Genomic_DNA"/>
</dbReference>
<evidence type="ECO:0000256" key="3">
    <source>
        <dbReference type="ARBA" id="ARBA00023015"/>
    </source>
</evidence>
<organism evidence="9 10">
    <name type="scientific">Actinidia rufa</name>
    <dbReference type="NCBI Taxonomy" id="165716"/>
    <lineage>
        <taxon>Eukaryota</taxon>
        <taxon>Viridiplantae</taxon>
        <taxon>Streptophyta</taxon>
        <taxon>Embryophyta</taxon>
        <taxon>Tracheophyta</taxon>
        <taxon>Spermatophyta</taxon>
        <taxon>Magnoliopsida</taxon>
        <taxon>eudicotyledons</taxon>
        <taxon>Gunneridae</taxon>
        <taxon>Pentapetalae</taxon>
        <taxon>asterids</taxon>
        <taxon>Ericales</taxon>
        <taxon>Actinidiaceae</taxon>
        <taxon>Actinidia</taxon>
    </lineage>
</organism>
<sequence length="389" mass="43888">MAAETASVADPIGGDGRQNRVGRVALGVGDFIVGRSSGFRFRFGLWFLIQMDSQEIRFQEQIQSPISNYYNENSSSEGFPQCEYGGYSFPPSFQVSKFHGAIVQVCQTSKADSEKQNYPNLEQSNTLGSLVKSAFSSNRNCTSSEKFVSSFCGDLQERKILMLLQNKCEVENSIPNPRQPCTGFEGYQHRVGYSTFSHQLEEPTLCFQPPNNSNGSLSLAASNSASSSSLIPKSRIRWTQDLHKRFVECVNRLGGAEKATPKRILKLMNSKGLTIFHVKSHLQKYRTAKYMPESTEEKFDMALLNSMPQLDSKTGTQIVDALRQQIEVQRRLYEQLESQRHLQLQIEEQGKQLKKILDHQMIKNKTLIDNAKDTTQSNVSTPLRPFESI</sequence>
<dbReference type="Pfam" id="PF00249">
    <property type="entry name" value="Myb_DNA-binding"/>
    <property type="match status" value="1"/>
</dbReference>
<evidence type="ECO:0000256" key="4">
    <source>
        <dbReference type="ARBA" id="ARBA00023054"/>
    </source>
</evidence>
<name>A0A7J0EVF4_9ERIC</name>
<dbReference type="FunFam" id="1.10.10.60:FF:000002">
    <property type="entry name" value="Myb family transcription factor"/>
    <property type="match status" value="1"/>
</dbReference>
<dbReference type="GO" id="GO:0005634">
    <property type="term" value="C:nucleus"/>
    <property type="evidence" value="ECO:0007669"/>
    <property type="project" value="UniProtKB-SubCell"/>
</dbReference>
<evidence type="ECO:0000313" key="9">
    <source>
        <dbReference type="EMBL" id="GFY90444.1"/>
    </source>
</evidence>
<accession>A0A7J0EVF4</accession>
<keyword evidence="3" id="KW-0805">Transcription regulation</keyword>
<keyword evidence="4" id="KW-0175">Coiled coil</keyword>
<dbReference type="GO" id="GO:0003677">
    <property type="term" value="F:DNA binding"/>
    <property type="evidence" value="ECO:0007669"/>
    <property type="project" value="InterPro"/>
</dbReference>
<dbReference type="InterPro" id="IPR006447">
    <property type="entry name" value="Myb_dom_plants"/>
</dbReference>
<dbReference type="InterPro" id="IPR046955">
    <property type="entry name" value="PHR1-like"/>
</dbReference>
<evidence type="ECO:0000259" key="8">
    <source>
        <dbReference type="Pfam" id="PF14379"/>
    </source>
</evidence>
<evidence type="ECO:0000313" key="10">
    <source>
        <dbReference type="Proteomes" id="UP000585474"/>
    </source>
</evidence>
<evidence type="ECO:0000256" key="5">
    <source>
        <dbReference type="ARBA" id="ARBA00023163"/>
    </source>
</evidence>
<comment type="similarity">
    <text evidence="2">Belongs to the MYB-CC family.</text>
</comment>
<dbReference type="InterPro" id="IPR025756">
    <property type="entry name" value="Myb_CC_LHEQLE"/>
</dbReference>
<dbReference type="AlphaFoldDB" id="A0A7J0EVF4"/>
<evidence type="ECO:0000256" key="1">
    <source>
        <dbReference type="ARBA" id="ARBA00004123"/>
    </source>
</evidence>
<evidence type="ECO:0000256" key="6">
    <source>
        <dbReference type="ARBA" id="ARBA00023242"/>
    </source>
</evidence>
<dbReference type="Gene3D" id="1.10.10.60">
    <property type="entry name" value="Homeodomain-like"/>
    <property type="match status" value="1"/>
</dbReference>